<comment type="caution">
    <text evidence="9">The sequence shown here is derived from an EMBL/GenBank/DDBJ whole genome shotgun (WGS) entry which is preliminary data.</text>
</comment>
<evidence type="ECO:0000256" key="3">
    <source>
        <dbReference type="ARBA" id="ARBA00022692"/>
    </source>
</evidence>
<evidence type="ECO:0000256" key="6">
    <source>
        <dbReference type="SAM" id="MobiDB-lite"/>
    </source>
</evidence>
<comment type="subcellular location">
    <subcellularLocation>
        <location evidence="1">Membrane</location>
        <topology evidence="1">Multi-pass membrane protein</topology>
    </subcellularLocation>
</comment>
<dbReference type="GO" id="GO:0005886">
    <property type="term" value="C:plasma membrane"/>
    <property type="evidence" value="ECO:0007669"/>
    <property type="project" value="TreeGrafter"/>
</dbReference>
<dbReference type="InterPro" id="IPR051753">
    <property type="entry name" value="RA-inducible_GPCR3"/>
</dbReference>
<feature type="transmembrane region" description="Helical" evidence="7">
    <location>
        <begin position="61"/>
        <end position="84"/>
    </location>
</feature>
<organism evidence="9 10">
    <name type="scientific">Alosa alosa</name>
    <name type="common">allis shad</name>
    <dbReference type="NCBI Taxonomy" id="278164"/>
    <lineage>
        <taxon>Eukaryota</taxon>
        <taxon>Metazoa</taxon>
        <taxon>Chordata</taxon>
        <taxon>Craniata</taxon>
        <taxon>Vertebrata</taxon>
        <taxon>Euteleostomi</taxon>
        <taxon>Actinopterygii</taxon>
        <taxon>Neopterygii</taxon>
        <taxon>Teleostei</taxon>
        <taxon>Clupei</taxon>
        <taxon>Clupeiformes</taxon>
        <taxon>Clupeoidei</taxon>
        <taxon>Clupeidae</taxon>
        <taxon>Alosa</taxon>
    </lineage>
</organism>
<evidence type="ECO:0000313" key="9">
    <source>
        <dbReference type="EMBL" id="KAG5279785.1"/>
    </source>
</evidence>
<evidence type="ECO:0000256" key="2">
    <source>
        <dbReference type="ARBA" id="ARBA00007242"/>
    </source>
</evidence>
<gene>
    <name evidence="9" type="ORF">AALO_G00081570</name>
</gene>
<dbReference type="Proteomes" id="UP000823561">
    <property type="component" value="Chromosome 6"/>
</dbReference>
<dbReference type="InterPro" id="IPR017978">
    <property type="entry name" value="GPCR_3_C"/>
</dbReference>
<dbReference type="AlphaFoldDB" id="A0AAV6H183"/>
<evidence type="ECO:0000256" key="7">
    <source>
        <dbReference type="SAM" id="Phobius"/>
    </source>
</evidence>
<evidence type="ECO:0000256" key="5">
    <source>
        <dbReference type="ARBA" id="ARBA00023136"/>
    </source>
</evidence>
<accession>A0AAV6H183</accession>
<protein>
    <recommendedName>
        <fullName evidence="8">G-protein coupled receptors family 3 profile domain-containing protein</fullName>
    </recommendedName>
</protein>
<feature type="transmembrane region" description="Helical" evidence="7">
    <location>
        <begin position="135"/>
        <end position="157"/>
    </location>
</feature>
<evidence type="ECO:0000259" key="8">
    <source>
        <dbReference type="PROSITE" id="PS50259"/>
    </source>
</evidence>
<keyword evidence="3 7" id="KW-0812">Transmembrane</keyword>
<dbReference type="GO" id="GO:0004930">
    <property type="term" value="F:G protein-coupled receptor activity"/>
    <property type="evidence" value="ECO:0007669"/>
    <property type="project" value="InterPro"/>
</dbReference>
<dbReference type="GO" id="GO:0043235">
    <property type="term" value="C:receptor complex"/>
    <property type="evidence" value="ECO:0007669"/>
    <property type="project" value="TreeGrafter"/>
</dbReference>
<reference evidence="9" key="1">
    <citation type="submission" date="2020-10" db="EMBL/GenBank/DDBJ databases">
        <title>Chromosome-scale genome assembly of the Allis shad, Alosa alosa.</title>
        <authorList>
            <person name="Margot Z."/>
            <person name="Christophe K."/>
            <person name="Cabau C."/>
            <person name="Louis A."/>
            <person name="Berthelot C."/>
            <person name="Parey E."/>
            <person name="Roest Crollius H."/>
            <person name="Montfort J."/>
            <person name="Robinson-Rechavi M."/>
            <person name="Bucao C."/>
            <person name="Bouchez O."/>
            <person name="Gislard M."/>
            <person name="Lluch J."/>
            <person name="Milhes M."/>
            <person name="Lampietro C."/>
            <person name="Lopez Roques C."/>
            <person name="Donnadieu C."/>
            <person name="Braasch I."/>
            <person name="Desvignes T."/>
            <person name="Postlethwait J."/>
            <person name="Bobe J."/>
            <person name="Guiguen Y."/>
        </authorList>
    </citation>
    <scope>NUCLEOTIDE SEQUENCE</scope>
    <source>
        <strain evidence="9">M-15738</strain>
        <tissue evidence="9">Blood</tissue>
    </source>
</reference>
<dbReference type="PANTHER" id="PTHR14511">
    <property type="entry name" value="G PROTEIN COUPLED RECEPTOR, CLASS C, GROUP 5"/>
    <property type="match status" value="1"/>
</dbReference>
<feature type="transmembrane region" description="Helical" evidence="7">
    <location>
        <begin position="169"/>
        <end position="191"/>
    </location>
</feature>
<dbReference type="PROSITE" id="PS50259">
    <property type="entry name" value="G_PROTEIN_RECEP_F3_4"/>
    <property type="match status" value="1"/>
</dbReference>
<sequence length="447" mass="49522">MVKSSYQGPIQTVQALCLLHKATHCAAPPPPPRAMASTTRPPNGCGANIQSLYFNLCDLEAVWGVVVEAFAAAGIVCSFVLLIIQMASLPFVQDKTRKSMTLLQASFLVFTLGLFGLSIAFIVGRDFTTCVVRRFLFGVLFTGCLACLLMHGLWLFLLERQERGPRGYLLWLGALAVWLVEVIINTEWMIITVARTPVSKAAVTSEFLSCRITNKDFVMALIYVIVLLVAVVLMAVPSLTHKHRSLRRDAIYILLTGVLSMSIWITWIVMYIHGNRIVGDATWDDPTLAIALVSNGWVFLVLYTIPEICLLSYENQSAEEHEHEDHLYPTRGVVYENILRDQTQVEQNMYIENKAFTMDEPSTAKKFASPYSGYNGQLRGGVYQPTELALISKGLTNRDFSHEPVFPRAAAPPPGQGRSGSLPKTPQPLPLIGLAHTSSGNGLHKQW</sequence>
<feature type="transmembrane region" description="Helical" evidence="7">
    <location>
        <begin position="105"/>
        <end position="123"/>
    </location>
</feature>
<evidence type="ECO:0000313" key="10">
    <source>
        <dbReference type="Proteomes" id="UP000823561"/>
    </source>
</evidence>
<feature type="domain" description="G-protein coupled receptors family 3 profile" evidence="8">
    <location>
        <begin position="103"/>
        <end position="271"/>
    </location>
</feature>
<feature type="transmembrane region" description="Helical" evidence="7">
    <location>
        <begin position="251"/>
        <end position="274"/>
    </location>
</feature>
<proteinExistence type="inferred from homology"/>
<name>A0AAV6H183_9TELE</name>
<keyword evidence="10" id="KW-1185">Reference proteome</keyword>
<keyword evidence="5 7" id="KW-0472">Membrane</keyword>
<feature type="region of interest" description="Disordered" evidence="6">
    <location>
        <begin position="403"/>
        <end position="447"/>
    </location>
</feature>
<evidence type="ECO:0000256" key="1">
    <source>
        <dbReference type="ARBA" id="ARBA00004141"/>
    </source>
</evidence>
<dbReference type="Pfam" id="PF00003">
    <property type="entry name" value="7tm_3"/>
    <property type="match status" value="1"/>
</dbReference>
<dbReference type="GO" id="GO:0030295">
    <property type="term" value="F:protein kinase activator activity"/>
    <property type="evidence" value="ECO:0007669"/>
    <property type="project" value="TreeGrafter"/>
</dbReference>
<comment type="similarity">
    <text evidence="2">Belongs to the G-protein coupled receptor 3 family.</text>
</comment>
<feature type="transmembrane region" description="Helical" evidence="7">
    <location>
        <begin position="217"/>
        <end position="239"/>
    </location>
</feature>
<evidence type="ECO:0000256" key="4">
    <source>
        <dbReference type="ARBA" id="ARBA00022989"/>
    </source>
</evidence>
<feature type="transmembrane region" description="Helical" evidence="7">
    <location>
        <begin position="286"/>
        <end position="305"/>
    </location>
</feature>
<dbReference type="PANTHER" id="PTHR14511:SF15">
    <property type="entry name" value="G-PROTEIN COUPLED RECEPTOR FAMILY C GROUP 5 MEMBER C"/>
    <property type="match status" value="1"/>
</dbReference>
<keyword evidence="4 7" id="KW-1133">Transmembrane helix</keyword>
<dbReference type="EMBL" id="JADWDJ010000006">
    <property type="protein sequence ID" value="KAG5279785.1"/>
    <property type="molecule type" value="Genomic_DNA"/>
</dbReference>
<dbReference type="GO" id="GO:0070062">
    <property type="term" value="C:extracellular exosome"/>
    <property type="evidence" value="ECO:0007669"/>
    <property type="project" value="TreeGrafter"/>
</dbReference>